<dbReference type="SUPFAM" id="SSF52047">
    <property type="entry name" value="RNI-like"/>
    <property type="match status" value="1"/>
</dbReference>
<organism evidence="1 2">
    <name type="scientific">Mycena rosella</name>
    <name type="common">Pink bonnet</name>
    <name type="synonym">Agaricus rosellus</name>
    <dbReference type="NCBI Taxonomy" id="1033263"/>
    <lineage>
        <taxon>Eukaryota</taxon>
        <taxon>Fungi</taxon>
        <taxon>Dikarya</taxon>
        <taxon>Basidiomycota</taxon>
        <taxon>Agaricomycotina</taxon>
        <taxon>Agaricomycetes</taxon>
        <taxon>Agaricomycetidae</taxon>
        <taxon>Agaricales</taxon>
        <taxon>Marasmiineae</taxon>
        <taxon>Mycenaceae</taxon>
        <taxon>Mycena</taxon>
    </lineage>
</organism>
<proteinExistence type="predicted"/>
<gene>
    <name evidence="1" type="ORF">B0H17DRAFT_1326736</name>
</gene>
<dbReference type="CDD" id="cd09917">
    <property type="entry name" value="F-box_SF"/>
    <property type="match status" value="1"/>
</dbReference>
<reference evidence="1" key="1">
    <citation type="submission" date="2023-03" db="EMBL/GenBank/DDBJ databases">
        <title>Massive genome expansion in bonnet fungi (Mycena s.s.) driven by repeated elements and novel gene families across ecological guilds.</title>
        <authorList>
            <consortium name="Lawrence Berkeley National Laboratory"/>
            <person name="Harder C.B."/>
            <person name="Miyauchi S."/>
            <person name="Viragh M."/>
            <person name="Kuo A."/>
            <person name="Thoen E."/>
            <person name="Andreopoulos B."/>
            <person name="Lu D."/>
            <person name="Skrede I."/>
            <person name="Drula E."/>
            <person name="Henrissat B."/>
            <person name="Morin E."/>
            <person name="Kohler A."/>
            <person name="Barry K."/>
            <person name="LaButti K."/>
            <person name="Morin E."/>
            <person name="Salamov A."/>
            <person name="Lipzen A."/>
            <person name="Mereny Z."/>
            <person name="Hegedus B."/>
            <person name="Baldrian P."/>
            <person name="Stursova M."/>
            <person name="Weitz H."/>
            <person name="Taylor A."/>
            <person name="Grigoriev I.V."/>
            <person name="Nagy L.G."/>
            <person name="Martin F."/>
            <person name="Kauserud H."/>
        </authorList>
    </citation>
    <scope>NUCLEOTIDE SEQUENCE</scope>
    <source>
        <strain evidence="1">CBHHK067</strain>
    </source>
</reference>
<evidence type="ECO:0008006" key="3">
    <source>
        <dbReference type="Google" id="ProtNLM"/>
    </source>
</evidence>
<dbReference type="InterPro" id="IPR032675">
    <property type="entry name" value="LRR_dom_sf"/>
</dbReference>
<dbReference type="Proteomes" id="UP001221757">
    <property type="component" value="Unassembled WGS sequence"/>
</dbReference>
<protein>
    <recommendedName>
        <fullName evidence="3">F-box domain-containing protein</fullName>
    </recommendedName>
</protein>
<accession>A0AAD7GS42</accession>
<evidence type="ECO:0000313" key="2">
    <source>
        <dbReference type="Proteomes" id="UP001221757"/>
    </source>
</evidence>
<sequence length="371" mass="42015">MRNFPQELIDRILDDLHDDEPSLVQCSLVCRAWLPTTRYHLFSDLMLERQPSKDTALLELLALGPCTFTPFITHVWMSDRSSDAREVVEAWAPRLPLLCQLSGVTTIYLTGSQFFPTLAHLTGLTYLRLHGVKFDSPRQLFDMLESCPTLTSLGFYDVECTPSSESVSYSESRHIRDLDIGLSSDVLDFFAGRLVAPHLNCNKIGFASIRFEDTQSIGKLLRHVGENLHDLSLGFANDGLARVEEAFCAHVDLRHNTQLRTLRVTYIIQCTYDGTSVFCMETLPQILRTIASPHISGITLLLYIDQVQHLKDFAWAALDDSLSAPNLASLAEIKFWIRGEMREDHLTAEAAIRLEMPQCCAKRNMTFLDCW</sequence>
<dbReference type="EMBL" id="JARKIE010000011">
    <property type="protein sequence ID" value="KAJ7704024.1"/>
    <property type="molecule type" value="Genomic_DNA"/>
</dbReference>
<name>A0AAD7GS42_MYCRO</name>
<comment type="caution">
    <text evidence="1">The sequence shown here is derived from an EMBL/GenBank/DDBJ whole genome shotgun (WGS) entry which is preliminary data.</text>
</comment>
<keyword evidence="2" id="KW-1185">Reference proteome</keyword>
<dbReference type="AlphaFoldDB" id="A0AAD7GS42"/>
<dbReference type="Gene3D" id="3.80.10.10">
    <property type="entry name" value="Ribonuclease Inhibitor"/>
    <property type="match status" value="1"/>
</dbReference>
<evidence type="ECO:0000313" key="1">
    <source>
        <dbReference type="EMBL" id="KAJ7704024.1"/>
    </source>
</evidence>